<dbReference type="InterPro" id="IPR000291">
    <property type="entry name" value="D-Ala_lig_Van_CS"/>
</dbReference>
<dbReference type="AlphaFoldDB" id="A0A381PW12"/>
<dbReference type="Pfam" id="PF01820">
    <property type="entry name" value="Dala_Dala_lig_N"/>
    <property type="match status" value="1"/>
</dbReference>
<proteinExistence type="inferred from homology"/>
<evidence type="ECO:0000256" key="8">
    <source>
        <dbReference type="ARBA" id="ARBA00022984"/>
    </source>
</evidence>
<evidence type="ECO:0000256" key="5">
    <source>
        <dbReference type="ARBA" id="ARBA00022741"/>
    </source>
</evidence>
<comment type="subcellular location">
    <subcellularLocation>
        <location evidence="1">Cytoplasm</location>
    </subcellularLocation>
</comment>
<evidence type="ECO:0000259" key="10">
    <source>
        <dbReference type="PROSITE" id="PS50975"/>
    </source>
</evidence>
<feature type="domain" description="ATP-grasp" evidence="10">
    <location>
        <begin position="140"/>
        <end position="336"/>
    </location>
</feature>
<dbReference type="EMBL" id="UINC01001116">
    <property type="protein sequence ID" value="SUZ71246.1"/>
    <property type="molecule type" value="Genomic_DNA"/>
</dbReference>
<evidence type="ECO:0000256" key="9">
    <source>
        <dbReference type="ARBA" id="ARBA00023316"/>
    </source>
</evidence>
<dbReference type="InterPro" id="IPR016185">
    <property type="entry name" value="PreATP-grasp_dom_sf"/>
</dbReference>
<dbReference type="Gene3D" id="3.30.1490.20">
    <property type="entry name" value="ATP-grasp fold, A domain"/>
    <property type="match status" value="1"/>
</dbReference>
<dbReference type="PANTHER" id="PTHR23132">
    <property type="entry name" value="D-ALANINE--D-ALANINE LIGASE"/>
    <property type="match status" value="1"/>
</dbReference>
<keyword evidence="6" id="KW-0067">ATP-binding</keyword>
<organism evidence="11">
    <name type="scientific">marine metagenome</name>
    <dbReference type="NCBI Taxonomy" id="408172"/>
    <lineage>
        <taxon>unclassified sequences</taxon>
        <taxon>metagenomes</taxon>
        <taxon>ecological metagenomes</taxon>
    </lineage>
</organism>
<evidence type="ECO:0000256" key="7">
    <source>
        <dbReference type="ARBA" id="ARBA00022960"/>
    </source>
</evidence>
<evidence type="ECO:0000313" key="11">
    <source>
        <dbReference type="EMBL" id="SUZ71246.1"/>
    </source>
</evidence>
<keyword evidence="9" id="KW-0961">Cell wall biogenesis/degradation</keyword>
<dbReference type="SUPFAM" id="SSF56059">
    <property type="entry name" value="Glutathione synthetase ATP-binding domain-like"/>
    <property type="match status" value="1"/>
</dbReference>
<dbReference type="SUPFAM" id="SSF52440">
    <property type="entry name" value="PreATP-grasp domain"/>
    <property type="match status" value="1"/>
</dbReference>
<dbReference type="GO" id="GO:0005524">
    <property type="term" value="F:ATP binding"/>
    <property type="evidence" value="ECO:0007669"/>
    <property type="project" value="UniProtKB-KW"/>
</dbReference>
<keyword evidence="8" id="KW-0573">Peptidoglycan synthesis</keyword>
<dbReference type="Gene3D" id="3.30.470.20">
    <property type="entry name" value="ATP-grasp fold, B domain"/>
    <property type="match status" value="1"/>
</dbReference>
<accession>A0A381PW12</accession>
<dbReference type="InterPro" id="IPR011127">
    <property type="entry name" value="Dala_Dala_lig_N"/>
</dbReference>
<dbReference type="PROSITE" id="PS50975">
    <property type="entry name" value="ATP_GRASP"/>
    <property type="match status" value="1"/>
</dbReference>
<dbReference type="GO" id="GO:0071555">
    <property type="term" value="P:cell wall organization"/>
    <property type="evidence" value="ECO:0007669"/>
    <property type="project" value="UniProtKB-KW"/>
</dbReference>
<dbReference type="Pfam" id="PF07478">
    <property type="entry name" value="Dala_Dala_lig_C"/>
    <property type="match status" value="1"/>
</dbReference>
<evidence type="ECO:0000256" key="2">
    <source>
        <dbReference type="ARBA" id="ARBA00010871"/>
    </source>
</evidence>
<keyword evidence="5" id="KW-0547">Nucleotide-binding</keyword>
<keyword evidence="3" id="KW-0963">Cytoplasm</keyword>
<dbReference type="Gene3D" id="3.40.50.20">
    <property type="match status" value="1"/>
</dbReference>
<dbReference type="InterPro" id="IPR011761">
    <property type="entry name" value="ATP-grasp"/>
</dbReference>
<keyword evidence="7" id="KW-0133">Cell shape</keyword>
<dbReference type="GO" id="GO:0008716">
    <property type="term" value="F:D-alanine-D-alanine ligase activity"/>
    <property type="evidence" value="ECO:0007669"/>
    <property type="project" value="InterPro"/>
</dbReference>
<reference evidence="11" key="1">
    <citation type="submission" date="2018-05" db="EMBL/GenBank/DDBJ databases">
        <authorList>
            <person name="Lanie J.A."/>
            <person name="Ng W.-L."/>
            <person name="Kazmierczak K.M."/>
            <person name="Andrzejewski T.M."/>
            <person name="Davidsen T.M."/>
            <person name="Wayne K.J."/>
            <person name="Tettelin H."/>
            <person name="Glass J.I."/>
            <person name="Rusch D."/>
            <person name="Podicherti R."/>
            <person name="Tsui H.-C.T."/>
            <person name="Winkler M.E."/>
        </authorList>
    </citation>
    <scope>NUCLEOTIDE SEQUENCE</scope>
</reference>
<keyword evidence="4" id="KW-0436">Ligase</keyword>
<dbReference type="PROSITE" id="PS00843">
    <property type="entry name" value="DALA_DALA_LIGASE_1"/>
    <property type="match status" value="1"/>
</dbReference>
<name>A0A381PW12_9ZZZZ</name>
<protein>
    <recommendedName>
        <fullName evidence="10">ATP-grasp domain-containing protein</fullName>
    </recommendedName>
</protein>
<dbReference type="PANTHER" id="PTHR23132:SF23">
    <property type="entry name" value="D-ALANINE--D-ALANINE LIGASE B"/>
    <property type="match status" value="1"/>
</dbReference>
<evidence type="ECO:0000256" key="3">
    <source>
        <dbReference type="ARBA" id="ARBA00022490"/>
    </source>
</evidence>
<dbReference type="GO" id="GO:0009252">
    <property type="term" value="P:peptidoglycan biosynthetic process"/>
    <property type="evidence" value="ECO:0007669"/>
    <property type="project" value="UniProtKB-KW"/>
</dbReference>
<evidence type="ECO:0000256" key="6">
    <source>
        <dbReference type="ARBA" id="ARBA00022840"/>
    </source>
</evidence>
<dbReference type="GO" id="GO:0008360">
    <property type="term" value="P:regulation of cell shape"/>
    <property type="evidence" value="ECO:0007669"/>
    <property type="project" value="UniProtKB-KW"/>
</dbReference>
<evidence type="ECO:0000256" key="1">
    <source>
        <dbReference type="ARBA" id="ARBA00004496"/>
    </source>
</evidence>
<dbReference type="InterPro" id="IPR013815">
    <property type="entry name" value="ATP_grasp_subdomain_1"/>
</dbReference>
<comment type="similarity">
    <text evidence="2">Belongs to the D-alanine--D-alanine ligase family.</text>
</comment>
<evidence type="ECO:0000256" key="4">
    <source>
        <dbReference type="ARBA" id="ARBA00022598"/>
    </source>
</evidence>
<dbReference type="GO" id="GO:0005737">
    <property type="term" value="C:cytoplasm"/>
    <property type="evidence" value="ECO:0007669"/>
    <property type="project" value="UniProtKB-SubCell"/>
</dbReference>
<sequence>MNRPAVCFGSPSPEHDISILTGLQAVRALSDAGNDVIALYWSKTGSWFEVPSDIEASEFADGLPRSAEPVELHLGEAGGFHRIGRRGKQTPMNISAVVVCCHGGPGEDGSLQAMFDLAGVRYTGPSRSGAALGMDKLAFSGVMEAAGLSSLPLYLVTDELSLEEPGPFIVKPRFGGSSIGIEIVENLETAQALAQTQPLLREGAVIQRYLSDAIDLNISVRTHPAVTLSAIERPLRPEDDGIYSYADKYLRGSEGMASAPRELPAELPAHLEGQLRTLASQVVELAMVRSVARIDFLWNARGLWVNEINTIPGSLSWYFWAQEGISFSQLLSEMLEEAVTKPVIGFRTDGADGSALRDVGAIAHKLA</sequence>
<dbReference type="PROSITE" id="PS00844">
    <property type="entry name" value="DALA_DALA_LIGASE_2"/>
    <property type="match status" value="1"/>
</dbReference>
<dbReference type="GO" id="GO:0046872">
    <property type="term" value="F:metal ion binding"/>
    <property type="evidence" value="ECO:0007669"/>
    <property type="project" value="InterPro"/>
</dbReference>
<gene>
    <name evidence="11" type="ORF">METZ01_LOCUS24100</name>
</gene>
<dbReference type="InterPro" id="IPR011095">
    <property type="entry name" value="Dala_Dala_lig_C"/>
</dbReference>